<sequence length="297" mass="34452">MPTLMLGRSVVALFQVQLLLLQSLHISAVTINHWILQDDGRITQKVDSPFLLREPHNLVAFLDQIQHNDYVEQSYLKLRRQRELIAEHLRYSKQFSEDLVLQAERLQPHLGAQTQPMQNLINSLEALTKQTAKMYRIYIRSYLEFVKDELKEFRKLKTKITQHHEKLIQQQVPLAVRHLDEKATNDNYLKRGQYCSTRTLSISEEPILFCDFYSDMQMRLDGKDVDPETLERDWQLTSESVLNQVTNLNVQQRMNLEQIKAMRAKKAAAMASAKSKKVTTQVSSATGEIPDAKSNDT</sequence>
<evidence type="ECO:0000256" key="1">
    <source>
        <dbReference type="SAM" id="MobiDB-lite"/>
    </source>
</evidence>
<proteinExistence type="predicted"/>
<protein>
    <submittedName>
        <fullName evidence="3">Tetratricopeptide repeat protein 17</fullName>
    </submittedName>
</protein>
<feature type="signal peptide" evidence="2">
    <location>
        <begin position="1"/>
        <end position="28"/>
    </location>
</feature>
<evidence type="ECO:0000313" key="3">
    <source>
        <dbReference type="EMBL" id="JAD00940.1"/>
    </source>
</evidence>
<dbReference type="AlphaFoldDB" id="A0A0A1WQZ9"/>
<gene>
    <name evidence="3" type="primary">TTC17_0</name>
    <name evidence="3" type="ORF">g.2962</name>
</gene>
<organism evidence="3">
    <name type="scientific">Zeugodacus cucurbitae</name>
    <name type="common">Melon fruit fly</name>
    <name type="synonym">Bactrocera cucurbitae</name>
    <dbReference type="NCBI Taxonomy" id="28588"/>
    <lineage>
        <taxon>Eukaryota</taxon>
        <taxon>Metazoa</taxon>
        <taxon>Ecdysozoa</taxon>
        <taxon>Arthropoda</taxon>
        <taxon>Hexapoda</taxon>
        <taxon>Insecta</taxon>
        <taxon>Pterygota</taxon>
        <taxon>Neoptera</taxon>
        <taxon>Endopterygota</taxon>
        <taxon>Diptera</taxon>
        <taxon>Brachycera</taxon>
        <taxon>Muscomorpha</taxon>
        <taxon>Tephritoidea</taxon>
        <taxon>Tephritidae</taxon>
        <taxon>Zeugodacus</taxon>
        <taxon>Zeugodacus</taxon>
    </lineage>
</organism>
<reference evidence="3" key="2">
    <citation type="journal article" date="2015" name="Gigascience">
        <title>Reconstructing a comprehensive transcriptome assembly of a white-pupal translocated strain of the pest fruit fly Bactrocera cucurbitae.</title>
        <authorList>
            <person name="Sim S.B."/>
            <person name="Calla B."/>
            <person name="Hall B."/>
            <person name="DeRego T."/>
            <person name="Geib S.M."/>
        </authorList>
    </citation>
    <scope>NUCLEOTIDE SEQUENCE</scope>
</reference>
<feature type="chain" id="PRO_5001994039" evidence="2">
    <location>
        <begin position="29"/>
        <end position="297"/>
    </location>
</feature>
<evidence type="ECO:0000256" key="2">
    <source>
        <dbReference type="SAM" id="SignalP"/>
    </source>
</evidence>
<keyword evidence="2" id="KW-0732">Signal</keyword>
<name>A0A0A1WQZ9_ZEUCU</name>
<feature type="region of interest" description="Disordered" evidence="1">
    <location>
        <begin position="272"/>
        <end position="297"/>
    </location>
</feature>
<reference evidence="3" key="1">
    <citation type="submission" date="2014-11" db="EMBL/GenBank/DDBJ databases">
        <authorList>
            <person name="Geib S."/>
        </authorList>
    </citation>
    <scope>NUCLEOTIDE SEQUENCE</scope>
</reference>
<dbReference type="OrthoDB" id="2115703at2759"/>
<accession>A0A0A1WQZ9</accession>
<dbReference type="EMBL" id="GBXI01013352">
    <property type="protein sequence ID" value="JAD00940.1"/>
    <property type="molecule type" value="Transcribed_RNA"/>
</dbReference>